<keyword evidence="2" id="KW-1185">Reference proteome</keyword>
<evidence type="ECO:0000313" key="1">
    <source>
        <dbReference type="EMBL" id="KAF2488482.1"/>
    </source>
</evidence>
<reference evidence="1" key="1">
    <citation type="journal article" date="2020" name="Stud. Mycol.">
        <title>101 Dothideomycetes genomes: a test case for predicting lifestyles and emergence of pathogens.</title>
        <authorList>
            <person name="Haridas S."/>
            <person name="Albert R."/>
            <person name="Binder M."/>
            <person name="Bloem J."/>
            <person name="Labutti K."/>
            <person name="Salamov A."/>
            <person name="Andreopoulos B."/>
            <person name="Baker S."/>
            <person name="Barry K."/>
            <person name="Bills G."/>
            <person name="Bluhm B."/>
            <person name="Cannon C."/>
            <person name="Castanera R."/>
            <person name="Culley D."/>
            <person name="Daum C."/>
            <person name="Ezra D."/>
            <person name="Gonzalez J."/>
            <person name="Henrissat B."/>
            <person name="Kuo A."/>
            <person name="Liang C."/>
            <person name="Lipzen A."/>
            <person name="Lutzoni F."/>
            <person name="Magnuson J."/>
            <person name="Mondo S."/>
            <person name="Nolan M."/>
            <person name="Ohm R."/>
            <person name="Pangilinan J."/>
            <person name="Park H.-J."/>
            <person name="Ramirez L."/>
            <person name="Alfaro M."/>
            <person name="Sun H."/>
            <person name="Tritt A."/>
            <person name="Yoshinaga Y."/>
            <person name="Zwiers L.-H."/>
            <person name="Turgeon B."/>
            <person name="Goodwin S."/>
            <person name="Spatafora J."/>
            <person name="Crous P."/>
            <person name="Grigoriev I."/>
        </authorList>
    </citation>
    <scope>NUCLEOTIDE SEQUENCE</scope>
    <source>
        <strain evidence="1">CBS 269.34</strain>
    </source>
</reference>
<name>A0A6A6Q865_9PEZI</name>
<organism evidence="1 2">
    <name type="scientific">Lophium mytilinum</name>
    <dbReference type="NCBI Taxonomy" id="390894"/>
    <lineage>
        <taxon>Eukaryota</taxon>
        <taxon>Fungi</taxon>
        <taxon>Dikarya</taxon>
        <taxon>Ascomycota</taxon>
        <taxon>Pezizomycotina</taxon>
        <taxon>Dothideomycetes</taxon>
        <taxon>Pleosporomycetidae</taxon>
        <taxon>Mytilinidiales</taxon>
        <taxon>Mytilinidiaceae</taxon>
        <taxon>Lophium</taxon>
    </lineage>
</organism>
<gene>
    <name evidence="1" type="ORF">BU16DRAFT_227760</name>
</gene>
<proteinExistence type="predicted"/>
<protein>
    <submittedName>
        <fullName evidence="1">Uncharacterized protein</fullName>
    </submittedName>
</protein>
<sequence length="161" mass="17526">MMHGMGPFLYLLQVSGRASFSQVWACHHDQTAASASPGINSGKLYYDVGYTRSRAQRYRLRGPVCWTARRVTPPAFPKPGDGCWEDVAHSICMTCATATAAYKPHNLTSYHDVSILGTPDPTSFSLFSLPAFSLGLIRRTVSACSRTMARYINALSSSSGP</sequence>
<evidence type="ECO:0000313" key="2">
    <source>
        <dbReference type="Proteomes" id="UP000799750"/>
    </source>
</evidence>
<dbReference type="EMBL" id="MU004203">
    <property type="protein sequence ID" value="KAF2488482.1"/>
    <property type="molecule type" value="Genomic_DNA"/>
</dbReference>
<accession>A0A6A6Q865</accession>
<dbReference type="AlphaFoldDB" id="A0A6A6Q865"/>
<dbReference type="Proteomes" id="UP000799750">
    <property type="component" value="Unassembled WGS sequence"/>
</dbReference>